<evidence type="ECO:0000256" key="5">
    <source>
        <dbReference type="ARBA" id="ARBA00022605"/>
    </source>
</evidence>
<feature type="domain" description="Peptidase M20 dimerisation" evidence="10">
    <location>
        <begin position="177"/>
        <end position="287"/>
    </location>
</feature>
<keyword evidence="9" id="KW-0170">Cobalt</keyword>
<evidence type="ECO:0000256" key="4">
    <source>
        <dbReference type="ARBA" id="ARBA00022571"/>
    </source>
</evidence>
<evidence type="ECO:0000313" key="11">
    <source>
        <dbReference type="EMBL" id="WDR02644.1"/>
    </source>
</evidence>
<accession>A0ABY7YN39</accession>
<dbReference type="InterPro" id="IPR002933">
    <property type="entry name" value="Peptidase_M20"/>
</dbReference>
<dbReference type="NCBIfam" id="TIGR01892">
    <property type="entry name" value="AcOrn-deacetyl"/>
    <property type="match status" value="1"/>
</dbReference>
<dbReference type="InterPro" id="IPR036264">
    <property type="entry name" value="Bact_exopeptidase_dim_dom"/>
</dbReference>
<proteinExistence type="inferred from homology"/>
<comment type="cofactor">
    <cofactor evidence="1">
        <name>Zn(2+)</name>
        <dbReference type="ChEBI" id="CHEBI:29105"/>
    </cofactor>
</comment>
<keyword evidence="5" id="KW-0028">Amino-acid biosynthesis</keyword>
<evidence type="ECO:0000259" key="10">
    <source>
        <dbReference type="Pfam" id="PF07687"/>
    </source>
</evidence>
<keyword evidence="6" id="KW-0479">Metal-binding</keyword>
<evidence type="ECO:0000256" key="9">
    <source>
        <dbReference type="ARBA" id="ARBA00023285"/>
    </source>
</evidence>
<dbReference type="SUPFAM" id="SSF53187">
    <property type="entry name" value="Zn-dependent exopeptidases"/>
    <property type="match status" value="1"/>
</dbReference>
<dbReference type="Pfam" id="PF07687">
    <property type="entry name" value="M20_dimer"/>
    <property type="match status" value="1"/>
</dbReference>
<keyword evidence="3" id="KW-0963">Cytoplasm</keyword>
<reference evidence="11 12" key="1">
    <citation type="submission" date="2023-02" db="EMBL/GenBank/DDBJ databases">
        <title>Devosia algicola sp. nov., isolated from the phycosphere of marine algae.</title>
        <authorList>
            <person name="Kim J.M."/>
            <person name="Lee J.K."/>
            <person name="Choi B.J."/>
            <person name="Bayburt H."/>
            <person name="Jeon C.O."/>
        </authorList>
    </citation>
    <scope>NUCLEOTIDE SEQUENCE [LARGE SCALE GENOMIC DNA]</scope>
    <source>
        <strain evidence="11 12">G20-9</strain>
    </source>
</reference>
<sequence>MAHPLLTDATALLDDLIAYDSISLKSNLSLIAYLAERLDHLGIHTSLSHSSDGQRANLFATVGPLDTDGGIVLSGHTDVVPVAGQDWTGDPFTTRLHDDRIYGRGTCDMKGFIACAMASAPLFASQKLTRPLHFAFTFDEEVSCLGAQVMLEQLARTGPKPAVCIVGEPTEMRIIEGHKGCCEYATHFTGSPGHASQPDLGVNAVHYAVRYVTRLLEIGEALKARAPKDSRFDPPWSTIQVGRIEGGTARNIIAGACSLSWELRPVNAADLAFAKTDITTYVQNTLLPAMQAVSPDADIVTDIIGEIIGLQPMSQSEAETLVRALTGDNAPAQCVAFGTEAGLFQQLGIATVICGPGSIQQAHKADEFVALSQLDTCLSMMSQLRNRLAA</sequence>
<dbReference type="PROSITE" id="PS00759">
    <property type="entry name" value="ARGE_DAPE_CPG2_2"/>
    <property type="match status" value="1"/>
</dbReference>
<dbReference type="EC" id="3.5.1.16" evidence="11"/>
<dbReference type="InterPro" id="IPR011650">
    <property type="entry name" value="Peptidase_M20_dimer"/>
</dbReference>
<evidence type="ECO:0000256" key="6">
    <source>
        <dbReference type="ARBA" id="ARBA00022723"/>
    </source>
</evidence>
<dbReference type="Proteomes" id="UP001220530">
    <property type="component" value="Chromosome"/>
</dbReference>
<evidence type="ECO:0000256" key="7">
    <source>
        <dbReference type="ARBA" id="ARBA00022801"/>
    </source>
</evidence>
<comment type="similarity">
    <text evidence="2">Belongs to the peptidase M20A family. ArgE subfamily.</text>
</comment>
<dbReference type="InterPro" id="IPR001261">
    <property type="entry name" value="ArgE/DapE_CS"/>
</dbReference>
<evidence type="ECO:0000256" key="1">
    <source>
        <dbReference type="ARBA" id="ARBA00001947"/>
    </source>
</evidence>
<dbReference type="InterPro" id="IPR010169">
    <property type="entry name" value="AcOrn-deacetyl"/>
</dbReference>
<dbReference type="EMBL" id="CP118246">
    <property type="protein sequence ID" value="WDR02644.1"/>
    <property type="molecule type" value="Genomic_DNA"/>
</dbReference>
<keyword evidence="8" id="KW-0862">Zinc</keyword>
<gene>
    <name evidence="11" type="primary">argE</name>
    <name evidence="11" type="ORF">PSQ19_19050</name>
</gene>
<evidence type="ECO:0000256" key="8">
    <source>
        <dbReference type="ARBA" id="ARBA00022833"/>
    </source>
</evidence>
<dbReference type="Pfam" id="PF01546">
    <property type="entry name" value="Peptidase_M20"/>
    <property type="match status" value="1"/>
</dbReference>
<evidence type="ECO:0000313" key="12">
    <source>
        <dbReference type="Proteomes" id="UP001220530"/>
    </source>
</evidence>
<dbReference type="Gene3D" id="3.40.630.10">
    <property type="entry name" value="Zn peptidases"/>
    <property type="match status" value="1"/>
</dbReference>
<organism evidence="11 12">
    <name type="scientific">Devosia algicola</name>
    <dbReference type="NCBI Taxonomy" id="3026418"/>
    <lineage>
        <taxon>Bacteria</taxon>
        <taxon>Pseudomonadati</taxon>
        <taxon>Pseudomonadota</taxon>
        <taxon>Alphaproteobacteria</taxon>
        <taxon>Hyphomicrobiales</taxon>
        <taxon>Devosiaceae</taxon>
        <taxon>Devosia</taxon>
    </lineage>
</organism>
<keyword evidence="4" id="KW-0055">Arginine biosynthesis</keyword>
<dbReference type="GO" id="GO:0008777">
    <property type="term" value="F:acetylornithine deacetylase activity"/>
    <property type="evidence" value="ECO:0007669"/>
    <property type="project" value="UniProtKB-EC"/>
</dbReference>
<evidence type="ECO:0000256" key="3">
    <source>
        <dbReference type="ARBA" id="ARBA00022490"/>
    </source>
</evidence>
<dbReference type="PANTHER" id="PTHR43808">
    <property type="entry name" value="ACETYLORNITHINE DEACETYLASE"/>
    <property type="match status" value="1"/>
</dbReference>
<dbReference type="SUPFAM" id="SSF55031">
    <property type="entry name" value="Bacterial exopeptidase dimerisation domain"/>
    <property type="match status" value="1"/>
</dbReference>
<dbReference type="PANTHER" id="PTHR43808:SF31">
    <property type="entry name" value="N-ACETYL-L-CITRULLINE DEACETYLASE"/>
    <property type="match status" value="1"/>
</dbReference>
<protein>
    <submittedName>
        <fullName evidence="11">Acetylornithine deacetylase</fullName>
        <ecNumber evidence="11">3.5.1.16</ecNumber>
    </submittedName>
</protein>
<dbReference type="InterPro" id="IPR050072">
    <property type="entry name" value="Peptidase_M20A"/>
</dbReference>
<name>A0ABY7YN39_9HYPH</name>
<dbReference type="Gene3D" id="3.30.70.360">
    <property type="match status" value="1"/>
</dbReference>
<evidence type="ECO:0000256" key="2">
    <source>
        <dbReference type="ARBA" id="ARBA00005691"/>
    </source>
</evidence>
<dbReference type="RefSeq" id="WP_282219046.1">
    <property type="nucleotide sequence ID" value="NZ_CP118246.1"/>
</dbReference>
<dbReference type="NCBIfam" id="NF005710">
    <property type="entry name" value="PRK07522.1"/>
    <property type="match status" value="1"/>
</dbReference>
<dbReference type="CDD" id="cd03894">
    <property type="entry name" value="M20_ArgE"/>
    <property type="match status" value="1"/>
</dbReference>
<keyword evidence="12" id="KW-1185">Reference proteome</keyword>
<keyword evidence="7 11" id="KW-0378">Hydrolase</keyword>